<keyword evidence="2" id="KW-1185">Reference proteome</keyword>
<dbReference type="Proteomes" id="UP001144471">
    <property type="component" value="Unassembled WGS sequence"/>
</dbReference>
<evidence type="ECO:0000313" key="2">
    <source>
        <dbReference type="Proteomes" id="UP001144471"/>
    </source>
</evidence>
<dbReference type="InterPro" id="IPR038062">
    <property type="entry name" value="ScdA-like_N_sf"/>
</dbReference>
<reference evidence="1" key="1">
    <citation type="submission" date="2022-12" db="EMBL/GenBank/DDBJ databases">
        <title>Reference genome sequencing for broad-spectrum identification of bacterial and archaeal isolates by mass spectrometry.</title>
        <authorList>
            <person name="Sekiguchi Y."/>
            <person name="Tourlousse D.M."/>
        </authorList>
    </citation>
    <scope>NUCLEOTIDE SEQUENCE</scope>
    <source>
        <strain evidence="1">10succ1</strain>
    </source>
</reference>
<evidence type="ECO:0000313" key="1">
    <source>
        <dbReference type="EMBL" id="GLI56871.1"/>
    </source>
</evidence>
<accession>A0A9W6GND1</accession>
<dbReference type="EMBL" id="BSDY01000011">
    <property type="protein sequence ID" value="GLI56871.1"/>
    <property type="molecule type" value="Genomic_DNA"/>
</dbReference>
<sequence length="79" mass="9372">MDVVAESVSVMKRREDRDIFEEPLKEVLERYPEIGEFLRERGVGCEGCPLFHLANLREVFSCYKLSREEFHKILLKIEI</sequence>
<organism evidence="1 2">
    <name type="scientific">Propionigenium maris DSM 9537</name>
    <dbReference type="NCBI Taxonomy" id="1123000"/>
    <lineage>
        <taxon>Bacteria</taxon>
        <taxon>Fusobacteriati</taxon>
        <taxon>Fusobacteriota</taxon>
        <taxon>Fusobacteriia</taxon>
        <taxon>Fusobacteriales</taxon>
        <taxon>Fusobacteriaceae</taxon>
        <taxon>Propionigenium</taxon>
    </lineage>
</organism>
<proteinExistence type="predicted"/>
<evidence type="ECO:0008006" key="3">
    <source>
        <dbReference type="Google" id="ProtNLM"/>
    </source>
</evidence>
<gene>
    <name evidence="1" type="ORF">PM10SUCC1_23850</name>
</gene>
<name>A0A9W6GND1_9FUSO</name>
<dbReference type="AlphaFoldDB" id="A0A9W6GND1"/>
<dbReference type="SUPFAM" id="SSF140683">
    <property type="entry name" value="SP0561-like"/>
    <property type="match status" value="1"/>
</dbReference>
<protein>
    <recommendedName>
        <fullName evidence="3">DUF1858 domain-containing protein</fullName>
    </recommendedName>
</protein>
<comment type="caution">
    <text evidence="1">The sequence shown here is derived from an EMBL/GenBank/DDBJ whole genome shotgun (WGS) entry which is preliminary data.</text>
</comment>
<dbReference type="Gene3D" id="1.10.3910.10">
    <property type="entry name" value="SP0561-like"/>
    <property type="match status" value="1"/>
</dbReference>